<keyword evidence="1" id="KW-1133">Transmembrane helix</keyword>
<name>A0A2A9N9E7_9AGAR</name>
<dbReference type="Proteomes" id="UP000242287">
    <property type="component" value="Unassembled WGS sequence"/>
</dbReference>
<dbReference type="EMBL" id="KZ302174">
    <property type="protein sequence ID" value="PFH46618.1"/>
    <property type="molecule type" value="Genomic_DNA"/>
</dbReference>
<gene>
    <name evidence="2" type="ORF">AMATHDRAFT_7598</name>
</gene>
<organism evidence="2 3">
    <name type="scientific">Amanita thiersii Skay4041</name>
    <dbReference type="NCBI Taxonomy" id="703135"/>
    <lineage>
        <taxon>Eukaryota</taxon>
        <taxon>Fungi</taxon>
        <taxon>Dikarya</taxon>
        <taxon>Basidiomycota</taxon>
        <taxon>Agaricomycotina</taxon>
        <taxon>Agaricomycetes</taxon>
        <taxon>Agaricomycetidae</taxon>
        <taxon>Agaricales</taxon>
        <taxon>Pluteineae</taxon>
        <taxon>Amanitaceae</taxon>
        <taxon>Amanita</taxon>
    </lineage>
</organism>
<evidence type="ECO:0000313" key="3">
    <source>
        <dbReference type="Proteomes" id="UP000242287"/>
    </source>
</evidence>
<proteinExistence type="predicted"/>
<dbReference type="OrthoDB" id="3049275at2759"/>
<keyword evidence="3" id="KW-1185">Reference proteome</keyword>
<protein>
    <submittedName>
        <fullName evidence="2">Uncharacterized protein</fullName>
    </submittedName>
</protein>
<keyword evidence="1" id="KW-0472">Membrane</keyword>
<feature type="transmembrane region" description="Helical" evidence="1">
    <location>
        <begin position="125"/>
        <end position="149"/>
    </location>
</feature>
<dbReference type="AlphaFoldDB" id="A0A2A9N9E7"/>
<keyword evidence="1" id="KW-0812">Transmembrane</keyword>
<sequence length="363" mass="40424">MSDLYYPDNPSRRVRAAQLKEDIEFFCEQFYELEEKRDDLLKEIKLKLNALMKKYSYNTTDELEKGVQKTLKGTALEEYNKFKELVEGADEVIVAVFQITGIIGVATGIFLGAVVTLGFMTGGAALLSLGMVTGVLGAVAVTAILFTVFEGTVERDNMQKAIRDLSYERVKARSCYEAMNALANWLYSIKLWLDEPLISDNEALMKKKLESDFAVEYDKSKRTTVIPFLENYDQERGAWTNEDPDWKSGEEDIIASMSEASKSAPESRAKRSAPDAEKAGVIAFDYSSADGSGSLQLTYVTSDETSCTGKDKDGNTWVIRYESGSTADRSAPRISDYLFTLENVKAKNVYKGCKLTFSSRPSA</sequence>
<feature type="transmembrane region" description="Helical" evidence="1">
    <location>
        <begin position="92"/>
        <end position="119"/>
    </location>
</feature>
<evidence type="ECO:0000256" key="1">
    <source>
        <dbReference type="SAM" id="Phobius"/>
    </source>
</evidence>
<accession>A0A2A9N9E7</accession>
<reference evidence="2 3" key="1">
    <citation type="submission" date="2014-02" db="EMBL/GenBank/DDBJ databases">
        <title>Transposable element dynamics among asymbiotic and ectomycorrhizal Amanita fungi.</title>
        <authorList>
            <consortium name="DOE Joint Genome Institute"/>
            <person name="Hess J."/>
            <person name="Skrede I."/>
            <person name="Wolfe B."/>
            <person name="LaButti K."/>
            <person name="Ohm R.A."/>
            <person name="Grigoriev I.V."/>
            <person name="Pringle A."/>
        </authorList>
    </citation>
    <scope>NUCLEOTIDE SEQUENCE [LARGE SCALE GENOMIC DNA]</scope>
    <source>
        <strain evidence="2 3">SKay4041</strain>
    </source>
</reference>
<evidence type="ECO:0000313" key="2">
    <source>
        <dbReference type="EMBL" id="PFH46618.1"/>
    </source>
</evidence>